<organism evidence="1 2">
    <name type="scientific">Neolentinus lepideus HHB14362 ss-1</name>
    <dbReference type="NCBI Taxonomy" id="1314782"/>
    <lineage>
        <taxon>Eukaryota</taxon>
        <taxon>Fungi</taxon>
        <taxon>Dikarya</taxon>
        <taxon>Basidiomycota</taxon>
        <taxon>Agaricomycotina</taxon>
        <taxon>Agaricomycetes</taxon>
        <taxon>Gloeophyllales</taxon>
        <taxon>Gloeophyllaceae</taxon>
        <taxon>Neolentinus</taxon>
    </lineage>
</organism>
<keyword evidence="2" id="KW-1185">Reference proteome</keyword>
<evidence type="ECO:0000313" key="1">
    <source>
        <dbReference type="EMBL" id="KZT30072.1"/>
    </source>
</evidence>
<proteinExistence type="predicted"/>
<dbReference type="EMBL" id="KV425552">
    <property type="protein sequence ID" value="KZT30072.1"/>
    <property type="molecule type" value="Genomic_DNA"/>
</dbReference>
<accession>A0A165VRD9</accession>
<gene>
    <name evidence="1" type="ORF">NEOLEDRAFT_1153437</name>
</gene>
<sequence>MLRSTARRNPPTLEETRAVARTATRILTSHGLTCCAFGSLACNLYGTLRTPNDIDLVVMTRSYTQEELKDLIRRSDSRFYLVPSRKPFATYKVFYYRLAGYRRSCKVDILLPGIMNIPTITSGRIVKVHDIPVMPLSALLLLKLQGWSDHRASTRPDMIEKQYVDVQDINQLLRIASTRGLWMQSETWLPSDFLEAAGDRIAEYVDEYPSSGASWEAIGYDMN</sequence>
<dbReference type="SUPFAM" id="SSF81301">
    <property type="entry name" value="Nucleotidyltransferase"/>
    <property type="match status" value="1"/>
</dbReference>
<dbReference type="Proteomes" id="UP000076761">
    <property type="component" value="Unassembled WGS sequence"/>
</dbReference>
<protein>
    <recommendedName>
        <fullName evidence="3">Nucleotidyltransferase</fullName>
    </recommendedName>
</protein>
<dbReference type="Gene3D" id="3.30.460.40">
    <property type="match status" value="1"/>
</dbReference>
<dbReference type="InParanoid" id="A0A165VRD9"/>
<dbReference type="InterPro" id="IPR043519">
    <property type="entry name" value="NT_sf"/>
</dbReference>
<evidence type="ECO:0000313" key="2">
    <source>
        <dbReference type="Proteomes" id="UP000076761"/>
    </source>
</evidence>
<name>A0A165VRD9_9AGAM</name>
<reference evidence="1 2" key="1">
    <citation type="journal article" date="2016" name="Mol. Biol. Evol.">
        <title>Comparative Genomics of Early-Diverging Mushroom-Forming Fungi Provides Insights into the Origins of Lignocellulose Decay Capabilities.</title>
        <authorList>
            <person name="Nagy L.G."/>
            <person name="Riley R."/>
            <person name="Tritt A."/>
            <person name="Adam C."/>
            <person name="Daum C."/>
            <person name="Floudas D."/>
            <person name="Sun H."/>
            <person name="Yadav J.S."/>
            <person name="Pangilinan J."/>
            <person name="Larsson K.H."/>
            <person name="Matsuura K."/>
            <person name="Barry K."/>
            <person name="Labutti K."/>
            <person name="Kuo R."/>
            <person name="Ohm R.A."/>
            <person name="Bhattacharya S.S."/>
            <person name="Shirouzu T."/>
            <person name="Yoshinaga Y."/>
            <person name="Martin F.M."/>
            <person name="Grigoriev I.V."/>
            <person name="Hibbett D.S."/>
        </authorList>
    </citation>
    <scope>NUCLEOTIDE SEQUENCE [LARGE SCALE GENOMIC DNA]</scope>
    <source>
        <strain evidence="1 2">HHB14362 ss-1</strain>
    </source>
</reference>
<dbReference type="OrthoDB" id="3133286at2759"/>
<dbReference type="AlphaFoldDB" id="A0A165VRD9"/>
<evidence type="ECO:0008006" key="3">
    <source>
        <dbReference type="Google" id="ProtNLM"/>
    </source>
</evidence>